<dbReference type="InterPro" id="IPR006212">
    <property type="entry name" value="Furin_repeat"/>
</dbReference>
<dbReference type="AlphaFoldDB" id="G0QZM7"/>
<gene>
    <name evidence="2" type="ORF">IMG5_158420</name>
</gene>
<dbReference type="SMART" id="SM00261">
    <property type="entry name" value="FU"/>
    <property type="match status" value="4"/>
</dbReference>
<dbReference type="OMA" id="NSCIPCQ"/>
<feature type="domain" description="EGF-like" evidence="1">
    <location>
        <begin position="207"/>
        <end position="238"/>
    </location>
</feature>
<evidence type="ECO:0000259" key="1">
    <source>
        <dbReference type="SMART" id="SM00181"/>
    </source>
</evidence>
<dbReference type="STRING" id="857967.G0QZM7"/>
<protein>
    <recommendedName>
        <fullName evidence="1">EGF-like domain-containing protein</fullName>
    </recommendedName>
</protein>
<dbReference type="SUPFAM" id="SSF57184">
    <property type="entry name" value="Growth factor receptor domain"/>
    <property type="match status" value="1"/>
</dbReference>
<dbReference type="RefSeq" id="XP_004030557.1">
    <property type="nucleotide sequence ID" value="XM_004030509.1"/>
</dbReference>
<dbReference type="PANTHER" id="PTHR15332:SF175">
    <property type="entry name" value="PROPROTEIN CONVERTASE SUBTILISIN_KEXIN TYPE 5-LIKE"/>
    <property type="match status" value="1"/>
</dbReference>
<dbReference type="EMBL" id="GL984162">
    <property type="protein sequence ID" value="EGR29321.1"/>
    <property type="molecule type" value="Genomic_DNA"/>
</dbReference>
<dbReference type="SMART" id="SM00181">
    <property type="entry name" value="EGF"/>
    <property type="match status" value="4"/>
</dbReference>
<dbReference type="InParanoid" id="G0QZM7"/>
<feature type="domain" description="EGF-like" evidence="1">
    <location>
        <begin position="115"/>
        <end position="145"/>
    </location>
</feature>
<dbReference type="InterPro" id="IPR009030">
    <property type="entry name" value="Growth_fac_rcpt_cys_sf"/>
</dbReference>
<reference evidence="2 3" key="1">
    <citation type="submission" date="2011-07" db="EMBL/GenBank/DDBJ databases">
        <authorList>
            <person name="Coyne R."/>
            <person name="Brami D."/>
            <person name="Johnson J."/>
            <person name="Hostetler J."/>
            <person name="Hannick L."/>
            <person name="Clark T."/>
            <person name="Cassidy-Hanley D."/>
            <person name="Inman J."/>
        </authorList>
    </citation>
    <scope>NUCLEOTIDE SEQUENCE [LARGE SCALE GENOMIC DNA]</scope>
    <source>
        <strain evidence="2 3">G5</strain>
    </source>
</reference>
<accession>G0QZM7</accession>
<evidence type="ECO:0000313" key="2">
    <source>
        <dbReference type="EMBL" id="EGR29321.1"/>
    </source>
</evidence>
<dbReference type="InterPro" id="IPR000742">
    <property type="entry name" value="EGF"/>
</dbReference>
<dbReference type="PANTHER" id="PTHR15332">
    <property type="entry name" value="PROPROTEIN CONVERTASE SUBTILISIN_KEXIN TYPE 5-LIKE"/>
    <property type="match status" value="1"/>
</dbReference>
<organism evidence="2 3">
    <name type="scientific">Ichthyophthirius multifiliis</name>
    <name type="common">White spot disease agent</name>
    <name type="synonym">Ich</name>
    <dbReference type="NCBI Taxonomy" id="5932"/>
    <lineage>
        <taxon>Eukaryota</taxon>
        <taxon>Sar</taxon>
        <taxon>Alveolata</taxon>
        <taxon>Ciliophora</taxon>
        <taxon>Intramacronucleata</taxon>
        <taxon>Oligohymenophorea</taxon>
        <taxon>Hymenostomatida</taxon>
        <taxon>Ophryoglenina</taxon>
        <taxon>Ichthyophthirius</taxon>
    </lineage>
</organism>
<feature type="domain" description="EGF-like" evidence="1">
    <location>
        <begin position="170"/>
        <end position="206"/>
    </location>
</feature>
<keyword evidence="3" id="KW-1185">Reference proteome</keyword>
<sequence length="651" mass="74294">MLGISICEFLYFKINGSLAAKLQKVFTFQILCARKHLKEKYQQADFDFQTNDTLLDITITNEIFINNDAFLKSFGITEFEIYAFECMPQCAKCNNDTSCSSCFDGQYLNIDNCQNCGIAQCQKCTDGISCDLCEIGYFYNDSQCISSCPKKKYADASTRTCQDCNSKCATCSNATDCDTCFKNRVGTTCECPAYSYDNLNYTQACIECSTITIGCSTCNATTCQACLSPHFLDGNSCVIACPAGKWGQIRQTNNVQLAYLNVQLLQCTDCDTCFGNRLPQQCDCPQYSYDPNIFNQTCTICSTFSAGCVTCSSTECLTCQTPQYFQLNQNKQCDSCLNIMTNMHFSFDFLDLIIDFDYYYTNLQIDLNISNLDFQSYSSQLQFTNQLCIETLDQNFITSKLQGNILCSFDRYLKTLTLKLDTVSTINKDDIIKIKPGVFKLTNNGFACTDFLQQITGKVSLDTNLVIKLTQTSPISICQQAQIIIQCISNCGNKQLKQITWSLISSNVNTVNEINLINMQIQQQNNQYFLQIQPLQLKKQGQYQFQVDVVSQFNQAATANTIIQTSCRTHRQTQEQKQIQSKFIEVIQLKQMFILISYNAKTMEKYLINKQMYIKYKQNKMTIQLNYQILIPYNMFKELNFNFKFNLYIMK</sequence>
<proteinExistence type="predicted"/>
<feature type="domain" description="EGF-like" evidence="1">
    <location>
        <begin position="85"/>
        <end position="114"/>
    </location>
</feature>
<dbReference type="Proteomes" id="UP000008983">
    <property type="component" value="Unassembled WGS sequence"/>
</dbReference>
<dbReference type="Gene3D" id="2.10.220.10">
    <property type="entry name" value="Hormone Receptor, Insulin-like Growth Factor Receptor 1, Chain A, domain 2"/>
    <property type="match status" value="2"/>
</dbReference>
<name>G0QZM7_ICHMU</name>
<feature type="non-terminal residue" evidence="2">
    <location>
        <position position="651"/>
    </location>
</feature>
<evidence type="ECO:0000313" key="3">
    <source>
        <dbReference type="Proteomes" id="UP000008983"/>
    </source>
</evidence>
<dbReference type="GeneID" id="14905430"/>